<protein>
    <submittedName>
        <fullName evidence="6">Transcription regulator</fullName>
    </submittedName>
</protein>
<dbReference type="PROSITE" id="PS00687">
    <property type="entry name" value="ALDEHYDE_DEHYDR_GLU"/>
    <property type="match status" value="1"/>
</dbReference>
<dbReference type="PANTHER" id="PTHR13162:SF8">
    <property type="entry name" value="CCR4-NOT TRANSCRIPTION COMPLEX SUBUNIT 1"/>
    <property type="match status" value="1"/>
</dbReference>
<dbReference type="STRING" id="4577.A0A1D6QTC0"/>
<dbReference type="FunCoup" id="A0A1D6QTC0">
    <property type="interactions" value="3"/>
</dbReference>
<dbReference type="InParanoid" id="A0A1D6QTC0"/>
<gene>
    <name evidence="6" type="ORF">ZEAMMB73_Zm00001d053906</name>
</gene>
<dbReference type="SUPFAM" id="SSF53720">
    <property type="entry name" value="ALDH-like"/>
    <property type="match status" value="1"/>
</dbReference>
<dbReference type="Gene3D" id="1.25.40.180">
    <property type="match status" value="1"/>
</dbReference>
<dbReference type="EMBL" id="CM000780">
    <property type="protein sequence ID" value="AQK60687.1"/>
    <property type="molecule type" value="Genomic_DNA"/>
</dbReference>
<dbReference type="Pfam" id="PF12842">
    <property type="entry name" value="DUF3819"/>
    <property type="match status" value="1"/>
</dbReference>
<dbReference type="InterPro" id="IPR016161">
    <property type="entry name" value="Ald_DH/histidinol_DH"/>
</dbReference>
<evidence type="ECO:0000313" key="6">
    <source>
        <dbReference type="EMBL" id="AQK60687.1"/>
    </source>
</evidence>
<dbReference type="FunFam" id="1.25.40.180:FF:000219">
    <property type="match status" value="1"/>
</dbReference>
<dbReference type="Gene3D" id="3.40.605.10">
    <property type="entry name" value="Aldehyde Dehydrogenase, Chain A, domain 1"/>
    <property type="match status" value="1"/>
</dbReference>
<dbReference type="PANTHER" id="PTHR13162">
    <property type="entry name" value="CCR4-NOT TRANSCRIPTION COMPLEX"/>
    <property type="match status" value="1"/>
</dbReference>
<dbReference type="InterPro" id="IPR040398">
    <property type="entry name" value="Not1"/>
</dbReference>
<dbReference type="GO" id="GO:0017148">
    <property type="term" value="P:negative regulation of translation"/>
    <property type="evidence" value="ECO:0007669"/>
    <property type="project" value="InterPro"/>
</dbReference>
<name>A0A1D6QTC0_MAIZE</name>
<dbReference type="InterPro" id="IPR016162">
    <property type="entry name" value="Ald_DH_N"/>
</dbReference>
<comment type="similarity">
    <text evidence="1 2">Belongs to the aldehyde dehydrogenase family.</text>
</comment>
<dbReference type="InterPro" id="IPR032191">
    <property type="entry name" value="CNOT1_CAF1_bind"/>
</dbReference>
<evidence type="ECO:0000256" key="2">
    <source>
        <dbReference type="RuleBase" id="RU003345"/>
    </source>
</evidence>
<dbReference type="GO" id="GO:0016491">
    <property type="term" value="F:oxidoreductase activity"/>
    <property type="evidence" value="ECO:0007669"/>
    <property type="project" value="UniProtKB-KW"/>
</dbReference>
<dbReference type="GO" id="GO:0030015">
    <property type="term" value="C:CCR4-NOT core complex"/>
    <property type="evidence" value="ECO:0007669"/>
    <property type="project" value="InterPro"/>
</dbReference>
<organism evidence="6">
    <name type="scientific">Zea mays</name>
    <name type="common">Maize</name>
    <dbReference type="NCBI Taxonomy" id="4577"/>
    <lineage>
        <taxon>Eukaryota</taxon>
        <taxon>Viridiplantae</taxon>
        <taxon>Streptophyta</taxon>
        <taxon>Embryophyta</taxon>
        <taxon>Tracheophyta</taxon>
        <taxon>Spermatophyta</taxon>
        <taxon>Magnoliopsida</taxon>
        <taxon>Liliopsida</taxon>
        <taxon>Poales</taxon>
        <taxon>Poaceae</taxon>
        <taxon>PACMAD clade</taxon>
        <taxon>Panicoideae</taxon>
        <taxon>Andropogonodae</taxon>
        <taxon>Andropogoneae</taxon>
        <taxon>Tripsacinae</taxon>
        <taxon>Zea</taxon>
    </lineage>
</organism>
<keyword evidence="2" id="KW-0560">Oxidoreductase</keyword>
<reference evidence="6" key="1">
    <citation type="submission" date="2015-12" db="EMBL/GenBank/DDBJ databases">
        <title>Update maize B73 reference genome by single molecule sequencing technologies.</title>
        <authorList>
            <consortium name="Maize Genome Sequencing Project"/>
            <person name="Ware D."/>
        </authorList>
    </citation>
    <scope>NUCLEOTIDE SEQUENCE</scope>
    <source>
        <tissue evidence="6">Seedling</tissue>
    </source>
</reference>
<feature type="domain" description="Aldehyde dehydrogenase" evidence="3">
    <location>
        <begin position="1"/>
        <end position="111"/>
    </location>
</feature>
<proteinExistence type="inferred from homology"/>
<sequence length="624" mass="68268">MATWKVAPALAAGCTAVLKPSELASVTCLELADICKEVGLPSGVLNIVTGLGPDAGAPLSAHPDVDKVAFTGSFETGKKIMASAAPMVKPVTLELGGKSPIVVFDDVDIDKGLPRQPSYTTGFGTALNIEALVAAAEQRDTPIEDKILFMINNISISNMEAKAKEFNEVIQEQYYPWFAQYMVMKRASIEPNFHDLYLKFFDKVNSKSLNKEILKATYENCKVLLRSNLIKSSSEERSLLKNLGSWLGKFTIGRNQALRAKEIDPKSLIVEVLLLCIKLIGVQFTSIDSICLLIIFGEFFLQAYEKGLMIAVIPFTSKILEPCQSSIAYRPPNPWTMGILSLLAEIYNLPNLKMNLKFDIEVLNIPFFDSFFIDFVSALATHGHAKCSFGISGAIKNLTVDIKDVKPTSLLKDRLREVEGNPDFSNKDVTASQTPVVAEVPSGTIPSLTHMEQQPEVNITSRAMSLPNILNQYAAPVRLPTNSTVEDDKVALMMPEQVPSLTQVSPAQTQSTSPSPFSVNQLMAAIPREEIRFKINPKDYALESDNNTITRSAHLMVGTLAGSLAHVTCKEPLRVALYSNLRNLIQNLMSGSETIEQLIHTLINDNLDLGCAIIEAVATCQVAS</sequence>
<evidence type="ECO:0000259" key="4">
    <source>
        <dbReference type="Pfam" id="PF12842"/>
    </source>
</evidence>
<evidence type="ECO:0000259" key="5">
    <source>
        <dbReference type="Pfam" id="PF16415"/>
    </source>
</evidence>
<dbReference type="ExpressionAtlas" id="A0A1D6QTC0">
    <property type="expression patterns" value="baseline and differential"/>
</dbReference>
<accession>A0A1D6QTC0</accession>
<evidence type="ECO:0000256" key="1">
    <source>
        <dbReference type="ARBA" id="ARBA00009986"/>
    </source>
</evidence>
<feature type="domain" description="CCR4-NOT transcription complex subunit 1 CAF1-binding" evidence="5">
    <location>
        <begin position="296"/>
        <end position="363"/>
    </location>
</feature>
<dbReference type="InterPro" id="IPR029510">
    <property type="entry name" value="Ald_DH_CS_GLU"/>
</dbReference>
<dbReference type="SMR" id="A0A1D6QTC0"/>
<dbReference type="AlphaFoldDB" id="A0A1D6QTC0"/>
<evidence type="ECO:0000259" key="3">
    <source>
        <dbReference type="Pfam" id="PF00171"/>
    </source>
</evidence>
<feature type="domain" description="CCR4-NOT transcription complex subunit 1 CAF1-binding" evidence="5">
    <location>
        <begin position="137"/>
        <end position="271"/>
    </location>
</feature>
<dbReference type="Pfam" id="PF00171">
    <property type="entry name" value="Aldedh"/>
    <property type="match status" value="1"/>
</dbReference>
<dbReference type="Pfam" id="PF16415">
    <property type="entry name" value="CNOT1_CAF1_bind"/>
    <property type="match status" value="2"/>
</dbReference>
<feature type="domain" description="CCR4-NOT transcription complex subunit 1" evidence="4">
    <location>
        <begin position="537"/>
        <end position="620"/>
    </location>
</feature>
<dbReference type="InterPro" id="IPR015590">
    <property type="entry name" value="Aldehyde_DH_dom"/>
</dbReference>
<dbReference type="InterPro" id="IPR024557">
    <property type="entry name" value="CNOT1_dom_4"/>
</dbReference>